<dbReference type="EC" id="1.1.1.17" evidence="2"/>
<reference evidence="11" key="1">
    <citation type="journal article" date="2019" name="Int. J. Syst. Evol. Microbiol.">
        <title>The Global Catalogue of Microorganisms (GCM) 10K type strain sequencing project: providing services to taxonomists for standard genome sequencing and annotation.</title>
        <authorList>
            <consortium name="The Broad Institute Genomics Platform"/>
            <consortium name="The Broad Institute Genome Sequencing Center for Infectious Disease"/>
            <person name="Wu L."/>
            <person name="Ma J."/>
        </authorList>
    </citation>
    <scope>NUCLEOTIDE SEQUENCE [LARGE SCALE GENOMIC DNA]</scope>
    <source>
        <strain evidence="11">JCM 16540</strain>
    </source>
</reference>
<feature type="domain" description="Mannitol dehydrogenase C-terminal" evidence="9">
    <location>
        <begin position="290"/>
        <end position="467"/>
    </location>
</feature>
<dbReference type="InterPro" id="IPR013131">
    <property type="entry name" value="Mannitol_DH_N"/>
</dbReference>
<proteinExistence type="inferred from homology"/>
<evidence type="ECO:0000256" key="4">
    <source>
        <dbReference type="ARBA" id="ARBA00023002"/>
    </source>
</evidence>
<keyword evidence="5" id="KW-0520">NAD</keyword>
<dbReference type="InterPro" id="IPR036291">
    <property type="entry name" value="NAD(P)-bd_dom_sf"/>
</dbReference>
<dbReference type="Gene3D" id="1.10.1040.10">
    <property type="entry name" value="N-(1-d-carboxylethyl)-l-norvaline Dehydrogenase, domain 2"/>
    <property type="match status" value="1"/>
</dbReference>
<comment type="catalytic activity">
    <reaction evidence="6">
        <text>D-mannitol 1-phosphate + NAD(+) = beta-D-fructose 6-phosphate + NADH + H(+)</text>
        <dbReference type="Rhea" id="RHEA:19661"/>
        <dbReference type="ChEBI" id="CHEBI:15378"/>
        <dbReference type="ChEBI" id="CHEBI:57540"/>
        <dbReference type="ChEBI" id="CHEBI:57634"/>
        <dbReference type="ChEBI" id="CHEBI:57945"/>
        <dbReference type="ChEBI" id="CHEBI:61381"/>
        <dbReference type="EC" id="1.1.1.17"/>
    </reaction>
</comment>
<dbReference type="InterPro" id="IPR013328">
    <property type="entry name" value="6PGD_dom2"/>
</dbReference>
<dbReference type="SUPFAM" id="SSF48179">
    <property type="entry name" value="6-phosphogluconate dehydrogenase C-terminal domain-like"/>
    <property type="match status" value="1"/>
</dbReference>
<dbReference type="PANTHER" id="PTHR43362">
    <property type="entry name" value="MANNITOL DEHYDROGENASE DSF1-RELATED"/>
    <property type="match status" value="1"/>
</dbReference>
<evidence type="ECO:0000256" key="3">
    <source>
        <dbReference type="ARBA" id="ARBA00016219"/>
    </source>
</evidence>
<evidence type="ECO:0000256" key="5">
    <source>
        <dbReference type="ARBA" id="ARBA00023027"/>
    </source>
</evidence>
<dbReference type="PANTHER" id="PTHR43362:SF1">
    <property type="entry name" value="MANNITOL DEHYDROGENASE 2-RELATED"/>
    <property type="match status" value="1"/>
</dbReference>
<dbReference type="SUPFAM" id="SSF51735">
    <property type="entry name" value="NAD(P)-binding Rossmann-fold domains"/>
    <property type="match status" value="1"/>
</dbReference>
<evidence type="ECO:0000256" key="1">
    <source>
        <dbReference type="ARBA" id="ARBA00006541"/>
    </source>
</evidence>
<dbReference type="InterPro" id="IPR023027">
    <property type="entry name" value="Mannitol_DH_CS"/>
</dbReference>
<evidence type="ECO:0000256" key="6">
    <source>
        <dbReference type="ARBA" id="ARBA00048615"/>
    </source>
</evidence>
<name>A0ABP6X1B4_9ACTN</name>
<dbReference type="InterPro" id="IPR000669">
    <property type="entry name" value="Mannitol_DH"/>
</dbReference>
<keyword evidence="4" id="KW-0560">Oxidoreductase</keyword>
<dbReference type="PRINTS" id="PR00084">
    <property type="entry name" value="MTLDHDRGNASE"/>
</dbReference>
<dbReference type="InterPro" id="IPR013118">
    <property type="entry name" value="Mannitol_DH_C"/>
</dbReference>
<dbReference type="Pfam" id="PF08125">
    <property type="entry name" value="Mannitol_dh_C"/>
    <property type="match status" value="1"/>
</dbReference>
<evidence type="ECO:0000313" key="10">
    <source>
        <dbReference type="EMBL" id="GAA3558704.1"/>
    </source>
</evidence>
<dbReference type="EMBL" id="BAAAYR010000001">
    <property type="protein sequence ID" value="GAA3558704.1"/>
    <property type="molecule type" value="Genomic_DNA"/>
</dbReference>
<gene>
    <name evidence="10" type="ORF">GCM10022197_12560</name>
</gene>
<sequence>MSTREVGPPDLPATGPSPRLTRGLPGSPPAPPVRVVHLGVGNFHRAHQAWYTAHASDAGDWGIAAFTGRSSGVADALGPQDGLYTLVTRSADGDAFEVVGSLSEVRAAAEHDRLLELLGRPEVVLVTITVTERGYVLDADNHLDAADERVQADAAALRADPRAAVTSMPARLVAGLGARRDAGAGAITVLSCDNLPDNGSLTRAVVVGFAELVDETLASWIDEHVEFATSMVDRITPATTDGDRRLVEHTQGYVDADPVPTEPFSEWVVSGSFAAGRPRWESAGATLVDDVTPFEQRKLWLLNGSHSLLAYAASVRGHATVDEAVADPTCRAWVEQLWDEACRHLTLPPTELAAYRSALLERFGNARVQHRLAQIAADGSSKLGVRVLAVLRAERAAGRVPTGCATALAGWVLHLRGVGVPVRDAGADRARAAAAVEDLEAAVTGVLETLGPDLGSDTALVDAVTAQAYALRS</sequence>
<accession>A0ABP6X1B4</accession>
<organism evidence="10 11">
    <name type="scientific">Microlunatus spumicola</name>
    <dbReference type="NCBI Taxonomy" id="81499"/>
    <lineage>
        <taxon>Bacteria</taxon>
        <taxon>Bacillati</taxon>
        <taxon>Actinomycetota</taxon>
        <taxon>Actinomycetes</taxon>
        <taxon>Propionibacteriales</taxon>
        <taxon>Propionibacteriaceae</taxon>
        <taxon>Microlunatus</taxon>
    </lineage>
</organism>
<dbReference type="PROSITE" id="PS00974">
    <property type="entry name" value="MANNITOL_DHGENASE"/>
    <property type="match status" value="1"/>
</dbReference>
<comment type="similarity">
    <text evidence="1">Belongs to the mannitol dehydrogenase family.</text>
</comment>
<dbReference type="Proteomes" id="UP001500767">
    <property type="component" value="Unassembled WGS sequence"/>
</dbReference>
<evidence type="ECO:0000259" key="9">
    <source>
        <dbReference type="Pfam" id="PF08125"/>
    </source>
</evidence>
<dbReference type="InterPro" id="IPR008927">
    <property type="entry name" value="6-PGluconate_DH-like_C_sf"/>
</dbReference>
<feature type="region of interest" description="Disordered" evidence="7">
    <location>
        <begin position="1"/>
        <end position="30"/>
    </location>
</feature>
<keyword evidence="11" id="KW-1185">Reference proteome</keyword>
<evidence type="ECO:0000259" key="8">
    <source>
        <dbReference type="Pfam" id="PF01232"/>
    </source>
</evidence>
<dbReference type="Pfam" id="PF01232">
    <property type="entry name" value="Mannitol_dh"/>
    <property type="match status" value="1"/>
</dbReference>
<evidence type="ECO:0000256" key="2">
    <source>
        <dbReference type="ARBA" id="ARBA00012939"/>
    </source>
</evidence>
<comment type="caution">
    <text evidence="10">The sequence shown here is derived from an EMBL/GenBank/DDBJ whole genome shotgun (WGS) entry which is preliminary data.</text>
</comment>
<protein>
    <recommendedName>
        <fullName evidence="3">Mannitol-1-phosphate 5-dehydrogenase</fullName>
        <ecNumber evidence="2">1.1.1.17</ecNumber>
    </recommendedName>
</protein>
<dbReference type="InterPro" id="IPR050988">
    <property type="entry name" value="Mannitol_DH/Oxidoreductase"/>
</dbReference>
<evidence type="ECO:0000313" key="11">
    <source>
        <dbReference type="Proteomes" id="UP001500767"/>
    </source>
</evidence>
<feature type="domain" description="Mannitol dehydrogenase N-terminal" evidence="8">
    <location>
        <begin position="34"/>
        <end position="281"/>
    </location>
</feature>
<evidence type="ECO:0000256" key="7">
    <source>
        <dbReference type="SAM" id="MobiDB-lite"/>
    </source>
</evidence>
<dbReference type="Gene3D" id="3.40.50.720">
    <property type="entry name" value="NAD(P)-binding Rossmann-like Domain"/>
    <property type="match status" value="1"/>
</dbReference>